<dbReference type="EMBL" id="KZ293694">
    <property type="protein sequence ID" value="PBK85009.1"/>
    <property type="molecule type" value="Genomic_DNA"/>
</dbReference>
<dbReference type="InParanoid" id="A0A2H3CPK5"/>
<gene>
    <name evidence="1" type="ORF">ARMGADRAFT_1036710</name>
</gene>
<accession>A0A2H3CPK5</accession>
<dbReference type="AlphaFoldDB" id="A0A2H3CPK5"/>
<name>A0A2H3CPK5_ARMGA</name>
<organism evidence="1 2">
    <name type="scientific">Armillaria gallica</name>
    <name type="common">Bulbous honey fungus</name>
    <name type="synonym">Armillaria bulbosa</name>
    <dbReference type="NCBI Taxonomy" id="47427"/>
    <lineage>
        <taxon>Eukaryota</taxon>
        <taxon>Fungi</taxon>
        <taxon>Dikarya</taxon>
        <taxon>Basidiomycota</taxon>
        <taxon>Agaricomycotina</taxon>
        <taxon>Agaricomycetes</taxon>
        <taxon>Agaricomycetidae</taxon>
        <taxon>Agaricales</taxon>
        <taxon>Marasmiineae</taxon>
        <taxon>Physalacriaceae</taxon>
        <taxon>Armillaria</taxon>
    </lineage>
</organism>
<proteinExistence type="predicted"/>
<keyword evidence="2" id="KW-1185">Reference proteome</keyword>
<dbReference type="Proteomes" id="UP000217790">
    <property type="component" value="Unassembled WGS sequence"/>
</dbReference>
<protein>
    <submittedName>
        <fullName evidence="1">Uncharacterized protein</fullName>
    </submittedName>
</protein>
<evidence type="ECO:0000313" key="2">
    <source>
        <dbReference type="Proteomes" id="UP000217790"/>
    </source>
</evidence>
<reference evidence="2" key="1">
    <citation type="journal article" date="2017" name="Nat. Ecol. Evol.">
        <title>Genome expansion and lineage-specific genetic innovations in the forest pathogenic fungi Armillaria.</title>
        <authorList>
            <person name="Sipos G."/>
            <person name="Prasanna A.N."/>
            <person name="Walter M.C."/>
            <person name="O'Connor E."/>
            <person name="Balint B."/>
            <person name="Krizsan K."/>
            <person name="Kiss B."/>
            <person name="Hess J."/>
            <person name="Varga T."/>
            <person name="Slot J."/>
            <person name="Riley R."/>
            <person name="Boka B."/>
            <person name="Rigling D."/>
            <person name="Barry K."/>
            <person name="Lee J."/>
            <person name="Mihaltcheva S."/>
            <person name="LaButti K."/>
            <person name="Lipzen A."/>
            <person name="Waldron R."/>
            <person name="Moloney N.M."/>
            <person name="Sperisen C."/>
            <person name="Kredics L."/>
            <person name="Vagvoelgyi C."/>
            <person name="Patrignani A."/>
            <person name="Fitzpatrick D."/>
            <person name="Nagy I."/>
            <person name="Doyle S."/>
            <person name="Anderson J.B."/>
            <person name="Grigoriev I.V."/>
            <person name="Gueldener U."/>
            <person name="Muensterkoetter M."/>
            <person name="Nagy L.G."/>
        </authorList>
    </citation>
    <scope>NUCLEOTIDE SEQUENCE [LARGE SCALE GENOMIC DNA]</scope>
    <source>
        <strain evidence="2">Ar21-2</strain>
    </source>
</reference>
<dbReference type="OrthoDB" id="10673341at2759"/>
<sequence length="174" mass="20589">MSTQFWRESLAWLKHQIYRYVPVQVPRYRTFLNLYLSIEGDLLIGIFRHIRSPPNQLIYQTFMEFINPVVLSATQKHSTLTHSSISGKITLTIHLPLLRTMMVQRSWQVLPRSVWRTSYAFSTSKTEMYTQFSYHKVVMKSRPDKLISLGPYVKGYEPPRDDRETVHPWIPQTS</sequence>
<evidence type="ECO:0000313" key="1">
    <source>
        <dbReference type="EMBL" id="PBK85009.1"/>
    </source>
</evidence>